<dbReference type="Gene3D" id="1.20.5.1930">
    <property type="match status" value="1"/>
</dbReference>
<dbReference type="RefSeq" id="WP_163721172.1">
    <property type="nucleotide sequence ID" value="NZ_AP022574.1"/>
</dbReference>
<proteinExistence type="predicted"/>
<dbReference type="Pfam" id="PF07730">
    <property type="entry name" value="HisKA_3"/>
    <property type="match status" value="1"/>
</dbReference>
<dbReference type="CDD" id="cd16917">
    <property type="entry name" value="HATPase_UhpB-NarQ-NarX-like"/>
    <property type="match status" value="1"/>
</dbReference>
<dbReference type="AlphaFoldDB" id="A0A7I7M9F4"/>
<evidence type="ECO:0000259" key="9">
    <source>
        <dbReference type="Pfam" id="PF02518"/>
    </source>
</evidence>
<feature type="domain" description="Signal transduction histidine kinase subgroup 3 dimerisation and phosphoacceptor" evidence="10">
    <location>
        <begin position="231"/>
        <end position="296"/>
    </location>
</feature>
<dbReference type="GO" id="GO:0046983">
    <property type="term" value="F:protein dimerization activity"/>
    <property type="evidence" value="ECO:0007669"/>
    <property type="project" value="InterPro"/>
</dbReference>
<keyword evidence="5 11" id="KW-0418">Kinase</keyword>
<keyword evidence="2" id="KW-1003">Cell membrane</keyword>
<dbReference type="PANTHER" id="PTHR24421:SF37">
    <property type="entry name" value="SENSOR HISTIDINE KINASE NARS"/>
    <property type="match status" value="1"/>
</dbReference>
<dbReference type="InterPro" id="IPR050482">
    <property type="entry name" value="Sensor_HK_TwoCompSys"/>
</dbReference>
<dbReference type="KEGG" id="mpsc:MPSYJ_14400"/>
<dbReference type="Gene3D" id="3.30.450.40">
    <property type="match status" value="1"/>
</dbReference>
<keyword evidence="7" id="KW-0902">Two-component regulatory system</keyword>
<dbReference type="PANTHER" id="PTHR24421">
    <property type="entry name" value="NITRATE/NITRITE SENSOR PROTEIN NARX-RELATED"/>
    <property type="match status" value="1"/>
</dbReference>
<dbReference type="GO" id="GO:0005886">
    <property type="term" value="C:plasma membrane"/>
    <property type="evidence" value="ECO:0007669"/>
    <property type="project" value="UniProtKB-SubCell"/>
</dbReference>
<dbReference type="SUPFAM" id="SSF55781">
    <property type="entry name" value="GAF domain-like"/>
    <property type="match status" value="1"/>
</dbReference>
<dbReference type="Proteomes" id="UP000466514">
    <property type="component" value="Chromosome"/>
</dbReference>
<evidence type="ECO:0000256" key="3">
    <source>
        <dbReference type="ARBA" id="ARBA00022679"/>
    </source>
</evidence>
<dbReference type="SUPFAM" id="SSF55874">
    <property type="entry name" value="ATPase domain of HSP90 chaperone/DNA topoisomerase II/histidine kinase"/>
    <property type="match status" value="1"/>
</dbReference>
<keyword evidence="8" id="KW-0472">Membrane</keyword>
<keyword evidence="6" id="KW-1133">Transmembrane helix</keyword>
<comment type="subcellular location">
    <subcellularLocation>
        <location evidence="1">Cell membrane</location>
        <topology evidence="1">Multi-pass membrane protein</topology>
    </subcellularLocation>
</comment>
<evidence type="ECO:0000256" key="6">
    <source>
        <dbReference type="ARBA" id="ARBA00022989"/>
    </source>
</evidence>
<dbReference type="GO" id="GO:0000155">
    <property type="term" value="F:phosphorelay sensor kinase activity"/>
    <property type="evidence" value="ECO:0007669"/>
    <property type="project" value="InterPro"/>
</dbReference>
<evidence type="ECO:0000256" key="1">
    <source>
        <dbReference type="ARBA" id="ARBA00004651"/>
    </source>
</evidence>
<dbReference type="InterPro" id="IPR011712">
    <property type="entry name" value="Sig_transdc_His_kin_sub3_dim/P"/>
</dbReference>
<dbReference type="InterPro" id="IPR036890">
    <property type="entry name" value="HATPase_C_sf"/>
</dbReference>
<dbReference type="EMBL" id="AP022574">
    <property type="protein sequence ID" value="BBX67979.1"/>
    <property type="molecule type" value="Genomic_DNA"/>
</dbReference>
<keyword evidence="3" id="KW-0808">Transferase</keyword>
<evidence type="ECO:0000256" key="5">
    <source>
        <dbReference type="ARBA" id="ARBA00022777"/>
    </source>
</evidence>
<name>A0A7I7M9F4_9MYCO</name>
<keyword evidence="4" id="KW-0812">Transmembrane</keyword>
<organism evidence="11 12">
    <name type="scientific">Mycolicibacterium psychrotolerans</name>
    <dbReference type="NCBI Taxonomy" id="216929"/>
    <lineage>
        <taxon>Bacteria</taxon>
        <taxon>Bacillati</taxon>
        <taxon>Actinomycetota</taxon>
        <taxon>Actinomycetes</taxon>
        <taxon>Mycobacteriales</taxon>
        <taxon>Mycobacteriaceae</taxon>
        <taxon>Mycolicibacterium</taxon>
    </lineage>
</organism>
<dbReference type="InterPro" id="IPR003594">
    <property type="entry name" value="HATPase_dom"/>
</dbReference>
<protein>
    <submittedName>
        <fullName evidence="11">Histidine kinase</fullName>
    </submittedName>
</protein>
<evidence type="ECO:0000313" key="11">
    <source>
        <dbReference type="EMBL" id="BBX67979.1"/>
    </source>
</evidence>
<dbReference type="InterPro" id="IPR029016">
    <property type="entry name" value="GAF-like_dom_sf"/>
</dbReference>
<evidence type="ECO:0000259" key="10">
    <source>
        <dbReference type="Pfam" id="PF07730"/>
    </source>
</evidence>
<reference evidence="11 12" key="1">
    <citation type="journal article" date="2019" name="Emerg. Microbes Infect.">
        <title>Comprehensive subspecies identification of 175 nontuberculous mycobacteria species based on 7547 genomic profiles.</title>
        <authorList>
            <person name="Matsumoto Y."/>
            <person name="Kinjo T."/>
            <person name="Motooka D."/>
            <person name="Nabeya D."/>
            <person name="Jung N."/>
            <person name="Uechi K."/>
            <person name="Horii T."/>
            <person name="Iida T."/>
            <person name="Fujita J."/>
            <person name="Nakamura S."/>
        </authorList>
    </citation>
    <scope>NUCLEOTIDE SEQUENCE [LARGE SCALE GENOMIC DNA]</scope>
    <source>
        <strain evidence="11 12">JCM 13323</strain>
    </source>
</reference>
<sequence length="449" mass="48042">MTAADTGPPDLARLTGLRSGKGRFYPELRLTAQRLDRVIAALDTISRALVQTIEGPENLVRAVAEAARATLDAEWVLLALADGALPEASVRHLILDSEGVAYAFEGLCSAADPGAALPDVVLNRLNDILRGQLAQFRLPVIEKQHAHVPIELDGTVIGAFAAWTPPHRTLDGTDAMVMRILAGQTAVALQNSALFTKSVTLLAQSEARNAELLATQRELGAAQRHQVLNSERHRIARELHDSVAQTVLSAGMQIEVCRSEIGHGAGELAGRLDLAKELTRSATEQLRSAIYALNQPADAERSSLAAMLGQLATVHMPEDLRVTLRVDGPAVELPGDVEHALLRIAGEALFNTAVHGNATRALVRLSYSHDAVALSIADDGTGDPDMLRLILRMAEAADVDGRHRGLANMRARAAEHGGTLDVYRSRIGGVRVVARIPYHAGTLAESRHS</sequence>
<keyword evidence="12" id="KW-1185">Reference proteome</keyword>
<evidence type="ECO:0000256" key="2">
    <source>
        <dbReference type="ARBA" id="ARBA00022475"/>
    </source>
</evidence>
<feature type="domain" description="Histidine kinase/HSP90-like ATPase" evidence="9">
    <location>
        <begin position="338"/>
        <end position="438"/>
    </location>
</feature>
<evidence type="ECO:0000256" key="7">
    <source>
        <dbReference type="ARBA" id="ARBA00023012"/>
    </source>
</evidence>
<evidence type="ECO:0000256" key="4">
    <source>
        <dbReference type="ARBA" id="ARBA00022692"/>
    </source>
</evidence>
<dbReference type="NCBIfam" id="NF047786">
    <property type="entry name" value="his_kin_MadS"/>
    <property type="match status" value="1"/>
</dbReference>
<dbReference type="Gene3D" id="3.30.565.10">
    <property type="entry name" value="Histidine kinase-like ATPase, C-terminal domain"/>
    <property type="match status" value="1"/>
</dbReference>
<evidence type="ECO:0000313" key="12">
    <source>
        <dbReference type="Proteomes" id="UP000466514"/>
    </source>
</evidence>
<accession>A0A7I7M9F4</accession>
<gene>
    <name evidence="11" type="ORF">MPSYJ_14400</name>
</gene>
<dbReference type="Pfam" id="PF02518">
    <property type="entry name" value="HATPase_c"/>
    <property type="match status" value="1"/>
</dbReference>
<evidence type="ECO:0000256" key="8">
    <source>
        <dbReference type="ARBA" id="ARBA00023136"/>
    </source>
</evidence>